<comment type="caution">
    <text evidence="2">The sequence shown here is derived from an EMBL/GenBank/DDBJ whole genome shotgun (WGS) entry which is preliminary data.</text>
</comment>
<gene>
    <name evidence="2" type="ORF">B9G39_28845</name>
</gene>
<dbReference type="EMBL" id="NDXW01000010">
    <property type="protein sequence ID" value="RDH41281.1"/>
    <property type="molecule type" value="Genomic_DNA"/>
</dbReference>
<evidence type="ECO:0000256" key="1">
    <source>
        <dbReference type="SAM" id="Phobius"/>
    </source>
</evidence>
<feature type="transmembrane region" description="Helical" evidence="1">
    <location>
        <begin position="41"/>
        <end position="62"/>
    </location>
</feature>
<proteinExistence type="predicted"/>
<name>A0A4V1IMS8_9GAMM</name>
<feature type="transmembrane region" description="Helical" evidence="1">
    <location>
        <begin position="12"/>
        <end position="35"/>
    </location>
</feature>
<keyword evidence="1" id="KW-0472">Membrane</keyword>
<keyword evidence="1" id="KW-0812">Transmembrane</keyword>
<keyword evidence="3" id="KW-1185">Reference proteome</keyword>
<evidence type="ECO:0000313" key="2">
    <source>
        <dbReference type="EMBL" id="RDH41281.1"/>
    </source>
</evidence>
<reference evidence="2 3" key="1">
    <citation type="submission" date="2017-04" db="EMBL/GenBank/DDBJ databases">
        <title>Draft genome sequence of Zooshikella ganghwensis VG4 isolated from Red Sea sediments.</title>
        <authorList>
            <person name="Rehman Z."/>
            <person name="Alam I."/>
            <person name="Kamau A."/>
            <person name="Bajic V."/>
            <person name="Leiknes T."/>
        </authorList>
    </citation>
    <scope>NUCLEOTIDE SEQUENCE [LARGE SCALE GENOMIC DNA]</scope>
    <source>
        <strain evidence="2 3">VG4</strain>
    </source>
</reference>
<organism evidence="2 3">
    <name type="scientific">Zooshikella ganghwensis</name>
    <dbReference type="NCBI Taxonomy" id="202772"/>
    <lineage>
        <taxon>Bacteria</taxon>
        <taxon>Pseudomonadati</taxon>
        <taxon>Pseudomonadota</taxon>
        <taxon>Gammaproteobacteria</taxon>
        <taxon>Oceanospirillales</taxon>
        <taxon>Zooshikellaceae</taxon>
        <taxon>Zooshikella</taxon>
    </lineage>
</organism>
<accession>A0A4V1IMS8</accession>
<dbReference type="AlphaFoldDB" id="A0A4V1IMS8"/>
<protein>
    <submittedName>
        <fullName evidence="2">Uncharacterized protein</fullName>
    </submittedName>
</protein>
<keyword evidence="1" id="KW-1133">Transmembrane helix</keyword>
<dbReference type="Proteomes" id="UP000257039">
    <property type="component" value="Unassembled WGS sequence"/>
</dbReference>
<evidence type="ECO:0000313" key="3">
    <source>
        <dbReference type="Proteomes" id="UP000257039"/>
    </source>
</evidence>
<sequence length="68" mass="7869">MCQYNFLSLIKAWSIVPLAALIATLGSAFLSIMVFTIYLNYWFEITVLPIVSFFLSYVVDLLHQKVKY</sequence>